<organism evidence="2 3">
    <name type="scientific">Acinetobacter bereziniae</name>
    <name type="common">Acinetobacter genomosp. 10</name>
    <dbReference type="NCBI Taxonomy" id="106648"/>
    <lineage>
        <taxon>Bacteria</taxon>
        <taxon>Pseudomonadati</taxon>
        <taxon>Pseudomonadota</taxon>
        <taxon>Gammaproteobacteria</taxon>
        <taxon>Moraxellales</taxon>
        <taxon>Moraxellaceae</taxon>
        <taxon>Acinetobacter</taxon>
    </lineage>
</organism>
<accession>A0A833PC40</accession>
<dbReference type="Pfam" id="PF22677">
    <property type="entry name" value="Ble-like_N"/>
    <property type="match status" value="1"/>
</dbReference>
<evidence type="ECO:0000313" key="2">
    <source>
        <dbReference type="EMBL" id="KAF1024740.1"/>
    </source>
</evidence>
<gene>
    <name evidence="2" type="ORF">GAK29_02393</name>
</gene>
<dbReference type="PANTHER" id="PTHR33993:SF2">
    <property type="entry name" value="VOC DOMAIN-CONTAINING PROTEIN"/>
    <property type="match status" value="1"/>
</dbReference>
<dbReference type="SUPFAM" id="SSF54593">
    <property type="entry name" value="Glyoxalase/Bleomycin resistance protein/Dihydroxybiphenyl dioxygenase"/>
    <property type="match status" value="1"/>
</dbReference>
<reference evidence="3" key="1">
    <citation type="journal article" date="2020" name="MBio">
        <title>Horizontal gene transfer to a defensive symbiont with a reduced genome amongst a multipartite beetle microbiome.</title>
        <authorList>
            <person name="Waterworth S.C."/>
            <person name="Florez L.V."/>
            <person name="Rees E.R."/>
            <person name="Hertweck C."/>
            <person name="Kaltenpoth M."/>
            <person name="Kwan J.C."/>
        </authorList>
    </citation>
    <scope>NUCLEOTIDE SEQUENCE [LARGE SCALE GENOMIC DNA]</scope>
</reference>
<name>A0A833PC40_ACIBZ</name>
<dbReference type="PANTHER" id="PTHR33993">
    <property type="entry name" value="GLYOXALASE-RELATED"/>
    <property type="match status" value="1"/>
</dbReference>
<dbReference type="AlphaFoldDB" id="A0A833PC40"/>
<sequence length="125" mass="13627">MPNPVCWFEIYVNDMDRAKLFYQTVIGTELSLLSDHTDANTQMWAFPSDMNEYGSPGTLVKMQGVSAGGNSTIIYFSSEDCAIEEARVEAAGGQIHQAKMSIGPHGHIVLAVDTEGNIFGIHSMN</sequence>
<dbReference type="InterPro" id="IPR037523">
    <property type="entry name" value="VOC_core"/>
</dbReference>
<dbReference type="PROSITE" id="PS51819">
    <property type="entry name" value="VOC"/>
    <property type="match status" value="1"/>
</dbReference>
<protein>
    <recommendedName>
        <fullName evidence="1">VOC domain-containing protein</fullName>
    </recommendedName>
</protein>
<dbReference type="CDD" id="cd07247">
    <property type="entry name" value="SgaA_N_like"/>
    <property type="match status" value="1"/>
</dbReference>
<dbReference type="InterPro" id="IPR029068">
    <property type="entry name" value="Glyas_Bleomycin-R_OHBP_Dase"/>
</dbReference>
<dbReference type="Proteomes" id="UP000490535">
    <property type="component" value="Unassembled WGS sequence"/>
</dbReference>
<proteinExistence type="predicted"/>
<feature type="domain" description="VOC" evidence="1">
    <location>
        <begin position="4"/>
        <end position="124"/>
    </location>
</feature>
<dbReference type="InterPro" id="IPR053863">
    <property type="entry name" value="Glyoxy/Ble-like_N"/>
</dbReference>
<dbReference type="Gene3D" id="3.10.180.10">
    <property type="entry name" value="2,3-Dihydroxybiphenyl 1,2-Dioxygenase, domain 1"/>
    <property type="match status" value="1"/>
</dbReference>
<evidence type="ECO:0000259" key="1">
    <source>
        <dbReference type="PROSITE" id="PS51819"/>
    </source>
</evidence>
<evidence type="ECO:0000313" key="3">
    <source>
        <dbReference type="Proteomes" id="UP000490535"/>
    </source>
</evidence>
<dbReference type="InterPro" id="IPR052164">
    <property type="entry name" value="Anthracycline_SecMetBiosynth"/>
</dbReference>
<dbReference type="EMBL" id="WNDP01000054">
    <property type="protein sequence ID" value="KAF1024740.1"/>
    <property type="molecule type" value="Genomic_DNA"/>
</dbReference>
<comment type="caution">
    <text evidence="2">The sequence shown here is derived from an EMBL/GenBank/DDBJ whole genome shotgun (WGS) entry which is preliminary data.</text>
</comment>